<name>A0ABN7XJX3_GIGMA</name>
<evidence type="ECO:0000313" key="1">
    <source>
        <dbReference type="EMBL" id="CAG8855559.1"/>
    </source>
</evidence>
<gene>
    <name evidence="1" type="ORF">GMARGA_LOCUS44380</name>
</gene>
<proteinExistence type="predicted"/>
<dbReference type="Proteomes" id="UP000789901">
    <property type="component" value="Unassembled WGS sequence"/>
</dbReference>
<organism evidence="1 2">
    <name type="scientific">Gigaspora margarita</name>
    <dbReference type="NCBI Taxonomy" id="4874"/>
    <lineage>
        <taxon>Eukaryota</taxon>
        <taxon>Fungi</taxon>
        <taxon>Fungi incertae sedis</taxon>
        <taxon>Mucoromycota</taxon>
        <taxon>Glomeromycotina</taxon>
        <taxon>Glomeromycetes</taxon>
        <taxon>Diversisporales</taxon>
        <taxon>Gigasporaceae</taxon>
        <taxon>Gigaspora</taxon>
    </lineage>
</organism>
<evidence type="ECO:0000313" key="2">
    <source>
        <dbReference type="Proteomes" id="UP000789901"/>
    </source>
</evidence>
<keyword evidence="2" id="KW-1185">Reference proteome</keyword>
<reference evidence="1 2" key="1">
    <citation type="submission" date="2021-06" db="EMBL/GenBank/DDBJ databases">
        <authorList>
            <person name="Kallberg Y."/>
            <person name="Tangrot J."/>
            <person name="Rosling A."/>
        </authorList>
    </citation>
    <scope>NUCLEOTIDE SEQUENCE [LARGE SCALE GENOMIC DNA]</scope>
    <source>
        <strain evidence="1 2">120-4 pot B 10/14</strain>
    </source>
</reference>
<comment type="caution">
    <text evidence="1">The sequence shown here is derived from an EMBL/GenBank/DDBJ whole genome shotgun (WGS) entry which is preliminary data.</text>
</comment>
<feature type="non-terminal residue" evidence="1">
    <location>
        <position position="1"/>
    </location>
</feature>
<feature type="non-terminal residue" evidence="1">
    <location>
        <position position="121"/>
    </location>
</feature>
<accession>A0ABN7XJX3</accession>
<sequence>VNDIVNNEKAFGMKCYRYENVIGVYVMVIKKKNIGTTDFCPLWIFGDISKAQILRSPNEKQVVVSLPQKPKKAVKLRLQQRSNSPLTVEPCVQENSSQGSNIHQQLITAQKAIFEGELFDQ</sequence>
<protein>
    <submittedName>
        <fullName evidence="1">20435_t:CDS:1</fullName>
    </submittedName>
</protein>
<dbReference type="EMBL" id="CAJVQB010150569">
    <property type="protein sequence ID" value="CAG8855559.1"/>
    <property type="molecule type" value="Genomic_DNA"/>
</dbReference>